<evidence type="ECO:0000259" key="14">
    <source>
        <dbReference type="PROSITE" id="PS50157"/>
    </source>
</evidence>
<dbReference type="PROSITE" id="PS51915">
    <property type="entry name" value="ZAD"/>
    <property type="match status" value="1"/>
</dbReference>
<dbReference type="FunFam" id="3.30.160.60:FF:000425">
    <property type="entry name" value="PLAG1 like zinc finger 1"/>
    <property type="match status" value="1"/>
</dbReference>
<sequence>MNKSADYSQDKQLFKLNVCRLCSLIRDKLLPIFDNSGSKVDLKIKQCFPELEIKKGDFKPQHICLDCITKLNMFNEFLQVCVGSQYKFNSYLKEFEDEENLLKSSFLNNTNASLMDEASKIQKKSALQNNEGVIVLSKLDPVLCDASVRDFVVKVELKYKENKTGSEMKNDDVDSMQKKSALHFDSQDKSCSSSSSYSISSQLKDNQQNKGTSSNKYYKDKKIFQCTVCGHSFSRQTRLKSHMSRHTSIKPFKCDKCDKAYALRWDLNAHKRIHSLTFVCNTCNKSFSSKSKLGRHNIVHTGERPYPCPQCGKSFAEKSNLTNHIRGHTGDKPFSCTICGKSFSVRSHLKDHLSVHNKTPRFSCTLCSKSFKWKTNYNRHFKSHNTAKHLSS</sequence>
<dbReference type="OrthoDB" id="6609129at2759"/>
<dbReference type="PANTHER" id="PTHR24409">
    <property type="entry name" value="ZINC FINGER PROTEIN 142"/>
    <property type="match status" value="1"/>
</dbReference>
<feature type="domain" description="C2H2-type" evidence="14">
    <location>
        <begin position="278"/>
        <end position="305"/>
    </location>
</feature>
<evidence type="ECO:0000256" key="4">
    <source>
        <dbReference type="ARBA" id="ARBA00022737"/>
    </source>
</evidence>
<evidence type="ECO:0000313" key="16">
    <source>
        <dbReference type="EMBL" id="CAH1406070.1"/>
    </source>
</evidence>
<feature type="domain" description="C2H2-type" evidence="14">
    <location>
        <begin position="224"/>
        <end position="251"/>
    </location>
</feature>
<evidence type="ECO:0000256" key="2">
    <source>
        <dbReference type="ARBA" id="ARBA00006991"/>
    </source>
</evidence>
<feature type="region of interest" description="Disordered" evidence="13">
    <location>
        <begin position="183"/>
        <end position="214"/>
    </location>
</feature>
<feature type="domain" description="C2H2-type" evidence="14">
    <location>
        <begin position="362"/>
        <end position="389"/>
    </location>
</feature>
<dbReference type="PANTHER" id="PTHR24409:SF295">
    <property type="entry name" value="AZ2-RELATED"/>
    <property type="match status" value="1"/>
</dbReference>
<evidence type="ECO:0000256" key="9">
    <source>
        <dbReference type="ARBA" id="ARBA00023163"/>
    </source>
</evidence>
<keyword evidence="7" id="KW-0805">Transcription regulation</keyword>
<keyword evidence="3 12" id="KW-0479">Metal-binding</keyword>
<feature type="binding site" evidence="12">
    <location>
        <position position="67"/>
    </location>
    <ligand>
        <name>Zn(2+)</name>
        <dbReference type="ChEBI" id="CHEBI:29105"/>
    </ligand>
</feature>
<dbReference type="GO" id="GO:0005634">
    <property type="term" value="C:nucleus"/>
    <property type="evidence" value="ECO:0007669"/>
    <property type="project" value="UniProtKB-SubCell"/>
</dbReference>
<dbReference type="Pfam" id="PF07776">
    <property type="entry name" value="zf-AD"/>
    <property type="match status" value="1"/>
</dbReference>
<gene>
    <name evidence="16" type="ORF">NEZAVI_LOCUS14096</name>
</gene>
<evidence type="ECO:0000256" key="5">
    <source>
        <dbReference type="ARBA" id="ARBA00022771"/>
    </source>
</evidence>
<dbReference type="GO" id="GO:0042802">
    <property type="term" value="F:identical protein binding"/>
    <property type="evidence" value="ECO:0007669"/>
    <property type="project" value="UniProtKB-ARBA"/>
</dbReference>
<dbReference type="InterPro" id="IPR036236">
    <property type="entry name" value="Znf_C2H2_sf"/>
</dbReference>
<evidence type="ECO:0000256" key="7">
    <source>
        <dbReference type="ARBA" id="ARBA00023015"/>
    </source>
</evidence>
<name>A0A9P0HQC1_NEZVI</name>
<evidence type="ECO:0000259" key="15">
    <source>
        <dbReference type="PROSITE" id="PS51915"/>
    </source>
</evidence>
<dbReference type="SUPFAM" id="SSF57667">
    <property type="entry name" value="beta-beta-alpha zinc fingers"/>
    <property type="match status" value="3"/>
</dbReference>
<dbReference type="Gene3D" id="3.30.160.60">
    <property type="entry name" value="Classic Zinc Finger"/>
    <property type="match status" value="5"/>
</dbReference>
<accession>A0A9P0HQC1</accession>
<keyword evidence="10" id="KW-0539">Nucleus</keyword>
<proteinExistence type="inferred from homology"/>
<reference evidence="16" key="1">
    <citation type="submission" date="2022-01" db="EMBL/GenBank/DDBJ databases">
        <authorList>
            <person name="King R."/>
        </authorList>
    </citation>
    <scope>NUCLEOTIDE SEQUENCE</scope>
</reference>
<evidence type="ECO:0000256" key="1">
    <source>
        <dbReference type="ARBA" id="ARBA00004123"/>
    </source>
</evidence>
<evidence type="ECO:0000256" key="13">
    <source>
        <dbReference type="SAM" id="MobiDB-lite"/>
    </source>
</evidence>
<dbReference type="GO" id="GO:0000977">
    <property type="term" value="F:RNA polymerase II transcription regulatory region sequence-specific DNA binding"/>
    <property type="evidence" value="ECO:0007669"/>
    <property type="project" value="TreeGrafter"/>
</dbReference>
<keyword evidence="8" id="KW-0238">DNA-binding</keyword>
<keyword evidence="9" id="KW-0804">Transcription</keyword>
<feature type="domain" description="C2H2-type" evidence="14">
    <location>
        <begin position="334"/>
        <end position="361"/>
    </location>
</feature>
<feature type="binding site" evidence="12">
    <location>
        <position position="22"/>
    </location>
    <ligand>
        <name>Zn(2+)</name>
        <dbReference type="ChEBI" id="CHEBI:29105"/>
    </ligand>
</feature>
<evidence type="ECO:0000256" key="11">
    <source>
        <dbReference type="PROSITE-ProRule" id="PRU00042"/>
    </source>
</evidence>
<dbReference type="FunFam" id="3.30.160.60:FF:000446">
    <property type="entry name" value="Zinc finger protein"/>
    <property type="match status" value="1"/>
</dbReference>
<feature type="binding site" evidence="12">
    <location>
        <position position="19"/>
    </location>
    <ligand>
        <name>Zn(2+)</name>
        <dbReference type="ChEBI" id="CHEBI:29105"/>
    </ligand>
</feature>
<keyword evidence="17" id="KW-1185">Reference proteome</keyword>
<keyword evidence="6 12" id="KW-0862">Zinc</keyword>
<dbReference type="PROSITE" id="PS00028">
    <property type="entry name" value="ZINC_FINGER_C2H2_1"/>
    <property type="match status" value="6"/>
</dbReference>
<dbReference type="FunFam" id="3.30.160.60:FF:000325">
    <property type="entry name" value="ZFP90 zinc finger protein"/>
    <property type="match status" value="1"/>
</dbReference>
<dbReference type="GO" id="GO:0008270">
    <property type="term" value="F:zinc ion binding"/>
    <property type="evidence" value="ECO:0007669"/>
    <property type="project" value="UniProtKB-UniRule"/>
</dbReference>
<dbReference type="SMART" id="SM00355">
    <property type="entry name" value="ZnF_C2H2"/>
    <property type="match status" value="6"/>
</dbReference>
<dbReference type="EMBL" id="OV725082">
    <property type="protein sequence ID" value="CAH1406070.1"/>
    <property type="molecule type" value="Genomic_DNA"/>
</dbReference>
<evidence type="ECO:0000256" key="6">
    <source>
        <dbReference type="ARBA" id="ARBA00022833"/>
    </source>
</evidence>
<dbReference type="InterPro" id="IPR012934">
    <property type="entry name" value="Znf_AD"/>
</dbReference>
<feature type="binding site" evidence="12">
    <location>
        <position position="64"/>
    </location>
    <ligand>
        <name>Zn(2+)</name>
        <dbReference type="ChEBI" id="CHEBI:29105"/>
    </ligand>
</feature>
<evidence type="ECO:0000256" key="10">
    <source>
        <dbReference type="ARBA" id="ARBA00023242"/>
    </source>
</evidence>
<comment type="similarity">
    <text evidence="2">Belongs to the krueppel C2H2-type zinc-finger protein family.</text>
</comment>
<dbReference type="SUPFAM" id="SSF57716">
    <property type="entry name" value="Glucocorticoid receptor-like (DNA-binding domain)"/>
    <property type="match status" value="1"/>
</dbReference>
<comment type="subcellular location">
    <subcellularLocation>
        <location evidence="1">Nucleus</location>
    </subcellularLocation>
</comment>
<evidence type="ECO:0000256" key="8">
    <source>
        <dbReference type="ARBA" id="ARBA00023125"/>
    </source>
</evidence>
<evidence type="ECO:0000313" key="17">
    <source>
        <dbReference type="Proteomes" id="UP001152798"/>
    </source>
</evidence>
<evidence type="ECO:0000256" key="12">
    <source>
        <dbReference type="PROSITE-ProRule" id="PRU01263"/>
    </source>
</evidence>
<dbReference type="InterPro" id="IPR013087">
    <property type="entry name" value="Znf_C2H2_type"/>
</dbReference>
<dbReference type="FunFam" id="3.30.160.60:FF:001480">
    <property type="entry name" value="Si:cabz01071911.3"/>
    <property type="match status" value="1"/>
</dbReference>
<keyword evidence="5 11" id="KW-0863">Zinc-finger</keyword>
<protein>
    <submittedName>
        <fullName evidence="16">Uncharacterized protein</fullName>
    </submittedName>
</protein>
<keyword evidence="4" id="KW-0677">Repeat</keyword>
<dbReference type="FunFam" id="3.30.160.60:FF:000508">
    <property type="entry name" value="Myeloid zinc finger 1"/>
    <property type="match status" value="1"/>
</dbReference>
<feature type="domain" description="C2H2-type" evidence="14">
    <location>
        <begin position="252"/>
        <end position="275"/>
    </location>
</feature>
<dbReference type="Pfam" id="PF00096">
    <property type="entry name" value="zf-C2H2"/>
    <property type="match status" value="5"/>
</dbReference>
<dbReference type="AlphaFoldDB" id="A0A9P0HQC1"/>
<feature type="compositionally biased region" description="Polar residues" evidence="13">
    <location>
        <begin position="202"/>
        <end position="214"/>
    </location>
</feature>
<organism evidence="16 17">
    <name type="scientific">Nezara viridula</name>
    <name type="common">Southern green stink bug</name>
    <name type="synonym">Cimex viridulus</name>
    <dbReference type="NCBI Taxonomy" id="85310"/>
    <lineage>
        <taxon>Eukaryota</taxon>
        <taxon>Metazoa</taxon>
        <taxon>Ecdysozoa</taxon>
        <taxon>Arthropoda</taxon>
        <taxon>Hexapoda</taxon>
        <taxon>Insecta</taxon>
        <taxon>Pterygota</taxon>
        <taxon>Neoptera</taxon>
        <taxon>Paraneoptera</taxon>
        <taxon>Hemiptera</taxon>
        <taxon>Heteroptera</taxon>
        <taxon>Panheteroptera</taxon>
        <taxon>Pentatomomorpha</taxon>
        <taxon>Pentatomoidea</taxon>
        <taxon>Pentatomidae</taxon>
        <taxon>Pentatominae</taxon>
        <taxon>Nezara</taxon>
    </lineage>
</organism>
<feature type="domain" description="ZAD" evidence="15">
    <location>
        <begin position="17"/>
        <end position="91"/>
    </location>
</feature>
<dbReference type="PROSITE" id="PS50157">
    <property type="entry name" value="ZINC_FINGER_C2H2_2"/>
    <property type="match status" value="6"/>
</dbReference>
<evidence type="ECO:0000256" key="3">
    <source>
        <dbReference type="ARBA" id="ARBA00022723"/>
    </source>
</evidence>
<dbReference type="Gene3D" id="3.40.1800.20">
    <property type="match status" value="1"/>
</dbReference>
<dbReference type="SMART" id="SM00868">
    <property type="entry name" value="zf-AD"/>
    <property type="match status" value="1"/>
</dbReference>
<feature type="compositionally biased region" description="Low complexity" evidence="13">
    <location>
        <begin position="189"/>
        <end position="201"/>
    </location>
</feature>
<dbReference type="Proteomes" id="UP001152798">
    <property type="component" value="Chromosome 6"/>
</dbReference>
<dbReference type="GO" id="GO:0000981">
    <property type="term" value="F:DNA-binding transcription factor activity, RNA polymerase II-specific"/>
    <property type="evidence" value="ECO:0007669"/>
    <property type="project" value="TreeGrafter"/>
</dbReference>
<feature type="domain" description="C2H2-type" evidence="14">
    <location>
        <begin position="306"/>
        <end position="333"/>
    </location>
</feature>